<evidence type="ECO:0000256" key="6">
    <source>
        <dbReference type="ARBA" id="ARBA00022827"/>
    </source>
</evidence>
<dbReference type="InterPro" id="IPR049312">
    <property type="entry name" value="GIDA_C_N"/>
</dbReference>
<evidence type="ECO:0000256" key="3">
    <source>
        <dbReference type="ARBA" id="ARBA00020461"/>
    </source>
</evidence>
<feature type="binding site" evidence="10">
    <location>
        <begin position="268"/>
        <end position="282"/>
    </location>
    <ligand>
        <name>NAD(+)</name>
        <dbReference type="ChEBI" id="CHEBI:57540"/>
    </ligand>
</feature>
<dbReference type="Pfam" id="PF01134">
    <property type="entry name" value="GIDA"/>
    <property type="match status" value="1"/>
</dbReference>
<dbReference type="InterPro" id="IPR044920">
    <property type="entry name" value="MnmG_C_subdom_sf"/>
</dbReference>
<comment type="caution">
    <text evidence="12">The sequence shown here is derived from an EMBL/GenBank/DDBJ whole genome shotgun (WGS) entry which is preliminary data.</text>
</comment>
<comment type="caution">
    <text evidence="10">Lacks conserved residue(s) required for the propagation of feature annotation.</text>
</comment>
<dbReference type="PANTHER" id="PTHR11806:SF0">
    <property type="entry name" value="PROTEIN MTO1 HOMOLOG, MITOCHONDRIAL"/>
    <property type="match status" value="1"/>
</dbReference>
<dbReference type="Proteomes" id="UP001596297">
    <property type="component" value="Unassembled WGS sequence"/>
</dbReference>
<sequence>MTKQFPVLVIGGGHAGIEAAWAAAKYGPVGLLVGNPATIGRMPCNPAIGGPGKSQLVFEVQALGGLMGRLADETAIHTRMLNASKGPAVQSLRVQNERDGYSQRAQEVLLACRSLEVLRGEAADLESDGQGGWWVVTTDGRRFHARSVVIAAGTFMRGVTWYGRQSRHEGRQGEPPSRYLSEALERAGHQLRRFKTGTPPRLRSDSVEFGELEVIAAQTPPRSFSGQPGAFAAASPTWQTHTTAVTHQLINEHLSESPLFSGEIEGQGPRYCPSIEDKVVRFAHHDRHLLFVEPEGLETSEVYLQGFSSSLPPAIQDLLIRSLPGFAQAVVQRYAYAVEYDVIDSTELTLNLESRRMPGVFSAGQINGTSGYEEAAAQGLVAGLAAARRAAGEMGILLGRETGYIGVMLDDLVMKGSEEPFRMMTSRVEHRLLVRQDNADERLTPLAYQAGLVDQAEHERVQRKYRRIEETVASLERQRVQGQTADAWLRRPEMTLEDVEALGAQLSPELAADEREAVQIRVKYAGYIARAQTQLAAEAKARHLSLDEVDYAAVASLSNEAREKLTRLRPATLEQASRISGVRHADLSVLLVHLKQSQSAALPSEGVSRET</sequence>
<evidence type="ECO:0000256" key="10">
    <source>
        <dbReference type="HAMAP-Rule" id="MF_00129"/>
    </source>
</evidence>
<dbReference type="SUPFAM" id="SSF51905">
    <property type="entry name" value="FAD/NAD(P)-binding domain"/>
    <property type="match status" value="1"/>
</dbReference>
<gene>
    <name evidence="10 12" type="primary">mnmG</name>
    <name evidence="10" type="synonym">gidA</name>
    <name evidence="12" type="ORF">ACFP81_07950</name>
</gene>
<dbReference type="RefSeq" id="WP_380082961.1">
    <property type="nucleotide sequence ID" value="NZ_JBHSWD010000001.1"/>
</dbReference>
<dbReference type="InterPro" id="IPR026904">
    <property type="entry name" value="MnmG_C"/>
</dbReference>
<proteinExistence type="inferred from homology"/>
<keyword evidence="5 10" id="KW-0819">tRNA processing</keyword>
<dbReference type="PRINTS" id="PR00368">
    <property type="entry name" value="FADPNR"/>
</dbReference>
<feature type="binding site" evidence="10">
    <location>
        <begin position="11"/>
        <end position="16"/>
    </location>
    <ligand>
        <name>FAD</name>
        <dbReference type="ChEBI" id="CHEBI:57692"/>
    </ligand>
</feature>
<comment type="subunit">
    <text evidence="8 10">Homodimer. Heterotetramer of two MnmE and two MnmG subunits.</text>
</comment>
<comment type="function">
    <text evidence="10">NAD-binding protein involved in the addition of a carboxymethylaminomethyl (cmnm) group at the wobble position (U34) of certain tRNAs, forming tRNA-cmnm(5)s(2)U34.</text>
</comment>
<comment type="subcellular location">
    <subcellularLocation>
        <location evidence="10">Cytoplasm</location>
    </subcellularLocation>
</comment>
<evidence type="ECO:0000256" key="2">
    <source>
        <dbReference type="ARBA" id="ARBA00007653"/>
    </source>
</evidence>
<evidence type="ECO:0000256" key="8">
    <source>
        <dbReference type="ARBA" id="ARBA00025948"/>
    </source>
</evidence>
<dbReference type="PANTHER" id="PTHR11806">
    <property type="entry name" value="GLUCOSE INHIBITED DIVISION PROTEIN A"/>
    <property type="match status" value="1"/>
</dbReference>
<keyword evidence="13" id="KW-1185">Reference proteome</keyword>
<evidence type="ECO:0000256" key="4">
    <source>
        <dbReference type="ARBA" id="ARBA00022630"/>
    </source>
</evidence>
<dbReference type="SMART" id="SM01228">
    <property type="entry name" value="GIDA_assoc_3"/>
    <property type="match status" value="1"/>
</dbReference>
<accession>A0ABW1YCC5</accession>
<organism evidence="12 13">
    <name type="scientific">Deinococcus lacus</name>
    <dbReference type="NCBI Taxonomy" id="392561"/>
    <lineage>
        <taxon>Bacteria</taxon>
        <taxon>Thermotogati</taxon>
        <taxon>Deinococcota</taxon>
        <taxon>Deinococci</taxon>
        <taxon>Deinococcales</taxon>
        <taxon>Deinococcaceae</taxon>
        <taxon>Deinococcus</taxon>
    </lineage>
</organism>
<dbReference type="Pfam" id="PF13932">
    <property type="entry name" value="SAM_GIDA_C"/>
    <property type="match status" value="1"/>
</dbReference>
<dbReference type="InterPro" id="IPR040131">
    <property type="entry name" value="MnmG_N"/>
</dbReference>
<name>A0ABW1YCC5_9DEIO</name>
<comment type="cofactor">
    <cofactor evidence="1 10">
        <name>FAD</name>
        <dbReference type="ChEBI" id="CHEBI:57692"/>
    </cofactor>
</comment>
<dbReference type="HAMAP" id="MF_00129">
    <property type="entry name" value="MnmG_GidA"/>
    <property type="match status" value="1"/>
</dbReference>
<dbReference type="InterPro" id="IPR004416">
    <property type="entry name" value="MnmG"/>
</dbReference>
<evidence type="ECO:0000256" key="9">
    <source>
        <dbReference type="ARBA" id="ARBA00031800"/>
    </source>
</evidence>
<keyword evidence="6 10" id="KW-0274">FAD</keyword>
<keyword evidence="7 10" id="KW-0520">NAD</keyword>
<dbReference type="EMBL" id="JBHSWD010000001">
    <property type="protein sequence ID" value="MFC6591945.1"/>
    <property type="molecule type" value="Genomic_DNA"/>
</dbReference>
<dbReference type="InterPro" id="IPR020595">
    <property type="entry name" value="MnmG-rel_CS"/>
</dbReference>
<dbReference type="Gene3D" id="1.10.10.1800">
    <property type="entry name" value="tRNA uridine 5-carboxymethylaminomethyl modification enzyme MnmG/GidA"/>
    <property type="match status" value="1"/>
</dbReference>
<evidence type="ECO:0000256" key="7">
    <source>
        <dbReference type="ARBA" id="ARBA00023027"/>
    </source>
</evidence>
<dbReference type="Pfam" id="PF21680">
    <property type="entry name" value="GIDA_C_1st"/>
    <property type="match status" value="1"/>
</dbReference>
<evidence type="ECO:0000313" key="12">
    <source>
        <dbReference type="EMBL" id="MFC6591945.1"/>
    </source>
</evidence>
<dbReference type="InterPro" id="IPR047001">
    <property type="entry name" value="MnmG_C_subdom"/>
</dbReference>
<dbReference type="PROSITE" id="PS01281">
    <property type="entry name" value="GIDA_2"/>
    <property type="match status" value="1"/>
</dbReference>
<dbReference type="InterPro" id="IPR036188">
    <property type="entry name" value="FAD/NAD-bd_sf"/>
</dbReference>
<comment type="similarity">
    <text evidence="2 10">Belongs to the MnmG family.</text>
</comment>
<evidence type="ECO:0000256" key="1">
    <source>
        <dbReference type="ARBA" id="ARBA00001974"/>
    </source>
</evidence>
<reference evidence="13" key="1">
    <citation type="journal article" date="2019" name="Int. J. Syst. Evol. Microbiol.">
        <title>The Global Catalogue of Microorganisms (GCM) 10K type strain sequencing project: providing services to taxonomists for standard genome sequencing and annotation.</title>
        <authorList>
            <consortium name="The Broad Institute Genomics Platform"/>
            <consortium name="The Broad Institute Genome Sequencing Center for Infectious Disease"/>
            <person name="Wu L."/>
            <person name="Ma J."/>
        </authorList>
    </citation>
    <scope>NUCLEOTIDE SEQUENCE [LARGE SCALE GENOMIC DNA]</scope>
    <source>
        <strain evidence="13">CGMCC 1.15772</strain>
    </source>
</reference>
<feature type="domain" description="tRNA uridine 5-carboxymethylaminomethyl modification enzyme C-terminal subdomain" evidence="11">
    <location>
        <begin position="522"/>
        <end position="592"/>
    </location>
</feature>
<keyword evidence="4 10" id="KW-0285">Flavoprotein</keyword>
<dbReference type="InterPro" id="IPR002218">
    <property type="entry name" value="MnmG-rel"/>
</dbReference>
<evidence type="ECO:0000256" key="5">
    <source>
        <dbReference type="ARBA" id="ARBA00022694"/>
    </source>
</evidence>
<keyword evidence="10" id="KW-0963">Cytoplasm</keyword>
<protein>
    <recommendedName>
        <fullName evidence="3 10">tRNA uridine 5-carboxymethylaminomethyl modification enzyme MnmG</fullName>
    </recommendedName>
    <alternativeName>
        <fullName evidence="9 10">Glucose-inhibited division protein A</fullName>
    </alternativeName>
</protein>
<evidence type="ECO:0000313" key="13">
    <source>
        <dbReference type="Proteomes" id="UP001596297"/>
    </source>
</evidence>
<dbReference type="PROSITE" id="PS01280">
    <property type="entry name" value="GIDA_1"/>
    <property type="match status" value="1"/>
</dbReference>
<evidence type="ECO:0000259" key="11">
    <source>
        <dbReference type="SMART" id="SM01228"/>
    </source>
</evidence>
<dbReference type="Gene3D" id="3.50.50.60">
    <property type="entry name" value="FAD/NAD(P)-binding domain"/>
    <property type="match status" value="2"/>
</dbReference>
<dbReference type="NCBIfam" id="TIGR00136">
    <property type="entry name" value="mnmG_gidA"/>
    <property type="match status" value="1"/>
</dbReference>
<dbReference type="Gene3D" id="1.10.150.570">
    <property type="entry name" value="GidA associated domain, C-terminal subdomain"/>
    <property type="match status" value="1"/>
</dbReference>